<organism evidence="10 11">
    <name type="scientific">Striga asiatica</name>
    <name type="common">Asiatic witchweed</name>
    <name type="synonym">Buchnera asiatica</name>
    <dbReference type="NCBI Taxonomy" id="4170"/>
    <lineage>
        <taxon>Eukaryota</taxon>
        <taxon>Viridiplantae</taxon>
        <taxon>Streptophyta</taxon>
        <taxon>Embryophyta</taxon>
        <taxon>Tracheophyta</taxon>
        <taxon>Spermatophyta</taxon>
        <taxon>Magnoliopsida</taxon>
        <taxon>eudicotyledons</taxon>
        <taxon>Gunneridae</taxon>
        <taxon>Pentapetalae</taxon>
        <taxon>asterids</taxon>
        <taxon>lamiids</taxon>
        <taxon>Lamiales</taxon>
        <taxon>Orobanchaceae</taxon>
        <taxon>Buchnereae</taxon>
        <taxon>Striga</taxon>
    </lineage>
</organism>
<keyword evidence="6 8" id="KW-1133">Transmembrane helix</keyword>
<sequence>MSSTEVSGSRVTEKAAAPLLAPPRNGGSAVGDLILRFLLFASCVVAVLVMVTGNQSQLIPITFPPFLVSRDAKFNHSPAFIYFVAAFSVVGIYAAITAILSFFALLKPGFYIKAVSHFVIFDVLLLGIVASATGAAGAVGYVGLKGNSNVQWRKICDLYDGFCKHIGASLAVSLFGSVVLTLLIIISVRALSKRIPK</sequence>
<protein>
    <recommendedName>
        <fullName evidence="8">CASP-like protein</fullName>
    </recommendedName>
</protein>
<name>A0A5A7R167_STRAF</name>
<evidence type="ECO:0000259" key="9">
    <source>
        <dbReference type="Pfam" id="PF04535"/>
    </source>
</evidence>
<evidence type="ECO:0000256" key="3">
    <source>
        <dbReference type="ARBA" id="ARBA00011489"/>
    </source>
</evidence>
<evidence type="ECO:0000256" key="4">
    <source>
        <dbReference type="ARBA" id="ARBA00022475"/>
    </source>
</evidence>
<feature type="transmembrane region" description="Helical" evidence="8">
    <location>
        <begin position="168"/>
        <end position="191"/>
    </location>
</feature>
<keyword evidence="5 8" id="KW-0812">Transmembrane</keyword>
<dbReference type="NCBIfam" id="TIGR01569">
    <property type="entry name" value="A_tha_TIGR01569"/>
    <property type="match status" value="1"/>
</dbReference>
<dbReference type="EMBL" id="BKCP01009070">
    <property type="protein sequence ID" value="GER50124.1"/>
    <property type="molecule type" value="Genomic_DNA"/>
</dbReference>
<dbReference type="AlphaFoldDB" id="A0A5A7R167"/>
<comment type="caution">
    <text evidence="10">The sequence shown here is derived from an EMBL/GenBank/DDBJ whole genome shotgun (WGS) entry which is preliminary data.</text>
</comment>
<keyword evidence="7 8" id="KW-0472">Membrane</keyword>
<feature type="transmembrane region" description="Helical" evidence="8">
    <location>
        <begin position="79"/>
        <end position="106"/>
    </location>
</feature>
<comment type="similarity">
    <text evidence="2 8">Belongs to the Casparian strip membrane proteins (CASP) family.</text>
</comment>
<dbReference type="Pfam" id="PF04535">
    <property type="entry name" value="CASP_dom"/>
    <property type="match status" value="1"/>
</dbReference>
<feature type="transmembrane region" description="Helical" evidence="8">
    <location>
        <begin position="118"/>
        <end position="144"/>
    </location>
</feature>
<dbReference type="InterPro" id="IPR044173">
    <property type="entry name" value="CASPL"/>
</dbReference>
<accession>A0A5A7R167</accession>
<keyword evidence="11" id="KW-1185">Reference proteome</keyword>
<comment type="subcellular location">
    <subcellularLocation>
        <location evidence="1 8">Cell membrane</location>
        <topology evidence="1 8">Multi-pass membrane protein</topology>
    </subcellularLocation>
</comment>
<evidence type="ECO:0000313" key="10">
    <source>
        <dbReference type="EMBL" id="GER50124.1"/>
    </source>
</evidence>
<dbReference type="PANTHER" id="PTHR36488:SF8">
    <property type="entry name" value="CASP-LIKE PROTEIN 1U1"/>
    <property type="match status" value="1"/>
</dbReference>
<dbReference type="OrthoDB" id="1926504at2759"/>
<keyword evidence="4 8" id="KW-1003">Cell membrane</keyword>
<evidence type="ECO:0000256" key="8">
    <source>
        <dbReference type="RuleBase" id="RU361233"/>
    </source>
</evidence>
<reference evidence="11" key="1">
    <citation type="journal article" date="2019" name="Curr. Biol.">
        <title>Genome Sequence of Striga asiatica Provides Insight into the Evolution of Plant Parasitism.</title>
        <authorList>
            <person name="Yoshida S."/>
            <person name="Kim S."/>
            <person name="Wafula E.K."/>
            <person name="Tanskanen J."/>
            <person name="Kim Y.M."/>
            <person name="Honaas L."/>
            <person name="Yang Z."/>
            <person name="Spallek T."/>
            <person name="Conn C.E."/>
            <person name="Ichihashi Y."/>
            <person name="Cheong K."/>
            <person name="Cui S."/>
            <person name="Der J.P."/>
            <person name="Gundlach H."/>
            <person name="Jiao Y."/>
            <person name="Hori C."/>
            <person name="Ishida J.K."/>
            <person name="Kasahara H."/>
            <person name="Kiba T."/>
            <person name="Kim M.S."/>
            <person name="Koo N."/>
            <person name="Laohavisit A."/>
            <person name="Lee Y.H."/>
            <person name="Lumba S."/>
            <person name="McCourt P."/>
            <person name="Mortimer J.C."/>
            <person name="Mutuku J.M."/>
            <person name="Nomura T."/>
            <person name="Sasaki-Sekimoto Y."/>
            <person name="Seto Y."/>
            <person name="Wang Y."/>
            <person name="Wakatake T."/>
            <person name="Sakakibara H."/>
            <person name="Demura T."/>
            <person name="Yamaguchi S."/>
            <person name="Yoneyama K."/>
            <person name="Manabe R.I."/>
            <person name="Nelson D.C."/>
            <person name="Schulman A.H."/>
            <person name="Timko M.P."/>
            <person name="dePamphilis C.W."/>
            <person name="Choi D."/>
            <person name="Shirasu K."/>
        </authorList>
    </citation>
    <scope>NUCLEOTIDE SEQUENCE [LARGE SCALE GENOMIC DNA]</scope>
    <source>
        <strain evidence="11">cv. UVA1</strain>
    </source>
</reference>
<dbReference type="InterPro" id="IPR006702">
    <property type="entry name" value="CASP_dom"/>
</dbReference>
<dbReference type="InterPro" id="IPR006459">
    <property type="entry name" value="CASP/CASPL"/>
</dbReference>
<evidence type="ECO:0000256" key="5">
    <source>
        <dbReference type="ARBA" id="ARBA00022692"/>
    </source>
</evidence>
<evidence type="ECO:0000256" key="7">
    <source>
        <dbReference type="ARBA" id="ARBA00023136"/>
    </source>
</evidence>
<evidence type="ECO:0000256" key="6">
    <source>
        <dbReference type="ARBA" id="ARBA00022989"/>
    </source>
</evidence>
<gene>
    <name evidence="10" type="ORF">STAS_27408</name>
</gene>
<feature type="domain" description="Casparian strip membrane protein" evidence="9">
    <location>
        <begin position="29"/>
        <end position="178"/>
    </location>
</feature>
<dbReference type="GO" id="GO:0005886">
    <property type="term" value="C:plasma membrane"/>
    <property type="evidence" value="ECO:0007669"/>
    <property type="project" value="UniProtKB-SubCell"/>
</dbReference>
<dbReference type="PANTHER" id="PTHR36488">
    <property type="entry name" value="CASP-LIKE PROTEIN 1U1"/>
    <property type="match status" value="1"/>
</dbReference>
<proteinExistence type="inferred from homology"/>
<evidence type="ECO:0000313" key="11">
    <source>
        <dbReference type="Proteomes" id="UP000325081"/>
    </source>
</evidence>
<evidence type="ECO:0000256" key="1">
    <source>
        <dbReference type="ARBA" id="ARBA00004651"/>
    </source>
</evidence>
<evidence type="ECO:0000256" key="2">
    <source>
        <dbReference type="ARBA" id="ARBA00007651"/>
    </source>
</evidence>
<feature type="transmembrane region" description="Helical" evidence="8">
    <location>
        <begin position="33"/>
        <end position="53"/>
    </location>
</feature>
<dbReference type="Proteomes" id="UP000325081">
    <property type="component" value="Unassembled WGS sequence"/>
</dbReference>
<comment type="subunit">
    <text evidence="3 8">Homodimer and heterodimers.</text>
</comment>